<evidence type="ECO:0000313" key="1">
    <source>
        <dbReference type="EMBL" id="KAH7990550.1"/>
    </source>
</evidence>
<sequence>MDCFGLQQPTWAGLFSSHPEPSFLAGAAHAALGGAIQGALEPARAQEAPSPAAEQGRCPTARAPHRDDAAKKAAAQDSGGAARKGKRAPPVLPGPCPENPPSRPDSHVAGGGCAPALLQTGGNDFLHSPGPFALAGGLPGRGSGQETLRRQAAVTLCMLSGAFESALSSIYFRGGGNAVACSPALYCLLLECSIGYVLGPAS</sequence>
<reference evidence="1" key="1">
    <citation type="submission" date="2021-08" db="EMBL/GenBank/DDBJ databases">
        <title>The first chromosome-level gecko genome reveals the dynamic sex chromosomes of Neotropical dwarf geckos (Sphaerodactylidae: Sphaerodactylus).</title>
        <authorList>
            <person name="Pinto B.J."/>
            <person name="Keating S.E."/>
            <person name="Gamble T."/>
        </authorList>
    </citation>
    <scope>NUCLEOTIDE SEQUENCE</scope>
    <source>
        <strain evidence="1">TG3544</strain>
    </source>
</reference>
<keyword evidence="2" id="KW-1185">Reference proteome</keyword>
<name>A0ACB8EDP0_9SAUR</name>
<organism evidence="1 2">
    <name type="scientific">Sphaerodactylus townsendi</name>
    <dbReference type="NCBI Taxonomy" id="933632"/>
    <lineage>
        <taxon>Eukaryota</taxon>
        <taxon>Metazoa</taxon>
        <taxon>Chordata</taxon>
        <taxon>Craniata</taxon>
        <taxon>Vertebrata</taxon>
        <taxon>Euteleostomi</taxon>
        <taxon>Lepidosauria</taxon>
        <taxon>Squamata</taxon>
        <taxon>Bifurcata</taxon>
        <taxon>Gekkota</taxon>
        <taxon>Sphaerodactylidae</taxon>
        <taxon>Sphaerodactylus</taxon>
    </lineage>
</organism>
<accession>A0ACB8EDP0</accession>
<protein>
    <submittedName>
        <fullName evidence="1">Uncharacterized protein</fullName>
    </submittedName>
</protein>
<gene>
    <name evidence="1" type="ORF">K3G42_008223</name>
</gene>
<evidence type="ECO:0000313" key="2">
    <source>
        <dbReference type="Proteomes" id="UP000827872"/>
    </source>
</evidence>
<proteinExistence type="predicted"/>
<comment type="caution">
    <text evidence="1">The sequence shown here is derived from an EMBL/GenBank/DDBJ whole genome shotgun (WGS) entry which is preliminary data.</text>
</comment>
<dbReference type="Proteomes" id="UP000827872">
    <property type="component" value="Linkage Group LG16"/>
</dbReference>
<dbReference type="EMBL" id="CM037629">
    <property type="protein sequence ID" value="KAH7990550.1"/>
    <property type="molecule type" value="Genomic_DNA"/>
</dbReference>